<feature type="domain" description="JmjC" evidence="1">
    <location>
        <begin position="35"/>
        <end position="224"/>
    </location>
</feature>
<dbReference type="STRING" id="448386.A0A2V3IJW0"/>
<dbReference type="Gene3D" id="2.60.120.10">
    <property type="entry name" value="Jelly Rolls"/>
    <property type="match status" value="1"/>
</dbReference>
<dbReference type="PROSITE" id="PS51184">
    <property type="entry name" value="JMJC"/>
    <property type="match status" value="1"/>
</dbReference>
<dbReference type="Proteomes" id="UP000247409">
    <property type="component" value="Unassembled WGS sequence"/>
</dbReference>
<dbReference type="EMBL" id="NBIV01000166">
    <property type="protein sequence ID" value="PXF42362.1"/>
    <property type="molecule type" value="Genomic_DNA"/>
</dbReference>
<accession>A0A2V3IJW0</accession>
<dbReference type="PANTHER" id="PTHR12461">
    <property type="entry name" value="HYPOXIA-INDUCIBLE FACTOR 1 ALPHA INHIBITOR-RELATED"/>
    <property type="match status" value="1"/>
</dbReference>
<comment type="caution">
    <text evidence="2">The sequence shown here is derived from an EMBL/GenBank/DDBJ whole genome shotgun (WGS) entry which is preliminary data.</text>
</comment>
<protein>
    <submittedName>
        <fullName evidence="2">JmjC domain-containing protein E</fullName>
    </submittedName>
</protein>
<dbReference type="OrthoDB" id="47172at2759"/>
<dbReference type="InterPro" id="IPR003347">
    <property type="entry name" value="JmjC_dom"/>
</dbReference>
<name>A0A2V3IJW0_9FLOR</name>
<dbReference type="PANTHER" id="PTHR12461:SF99">
    <property type="entry name" value="BIFUNCTIONAL PEPTIDASE AND (3S)-LYSYL HYDROXYLASE JMJD7"/>
    <property type="match status" value="1"/>
</dbReference>
<evidence type="ECO:0000313" key="3">
    <source>
        <dbReference type="Proteomes" id="UP000247409"/>
    </source>
</evidence>
<keyword evidence="3" id="KW-1185">Reference proteome</keyword>
<gene>
    <name evidence="2" type="ORF">BWQ96_07882</name>
</gene>
<dbReference type="Pfam" id="PF13621">
    <property type="entry name" value="Cupin_8"/>
    <property type="match status" value="1"/>
</dbReference>
<sequence length="243" mass="28343">MPEQRHETLSQLMDQLLRHQAHRQHSCDCTDVPYYSAQDSSLVRDVPQLMEDIREDTLHFASEAFGSQPSVKNIWIGDERSVSSMHADPYENLYTVVTGIKIFYLRPPCDAALLDKPVLQNARWKASANEMHDELCESCVQPVEMYEGWSLVKEEGETAWIDENSCEAEYDQCLQVHLHAGDVLYLPALWYHRVAQQGITIAINWWYEMWFGRDWVYRELCSNLRTMLKARNLSSHQMDDDVK</sequence>
<evidence type="ECO:0000313" key="2">
    <source>
        <dbReference type="EMBL" id="PXF42362.1"/>
    </source>
</evidence>
<dbReference type="InterPro" id="IPR014710">
    <property type="entry name" value="RmlC-like_jellyroll"/>
</dbReference>
<dbReference type="SMART" id="SM00558">
    <property type="entry name" value="JmjC"/>
    <property type="match status" value="1"/>
</dbReference>
<evidence type="ECO:0000259" key="1">
    <source>
        <dbReference type="PROSITE" id="PS51184"/>
    </source>
</evidence>
<dbReference type="SUPFAM" id="SSF51197">
    <property type="entry name" value="Clavaminate synthase-like"/>
    <property type="match status" value="1"/>
</dbReference>
<proteinExistence type="predicted"/>
<dbReference type="InterPro" id="IPR041667">
    <property type="entry name" value="Cupin_8"/>
</dbReference>
<reference evidence="2 3" key="1">
    <citation type="journal article" date="2018" name="Mol. Biol. Evol.">
        <title>Analysis of the draft genome of the red seaweed Gracilariopsis chorda provides insights into genome size evolution in Rhodophyta.</title>
        <authorList>
            <person name="Lee J."/>
            <person name="Yang E.C."/>
            <person name="Graf L."/>
            <person name="Yang J.H."/>
            <person name="Qiu H."/>
            <person name="Zel Zion U."/>
            <person name="Chan C.X."/>
            <person name="Stephens T.G."/>
            <person name="Weber A.P.M."/>
            <person name="Boo G.H."/>
            <person name="Boo S.M."/>
            <person name="Kim K.M."/>
            <person name="Shin Y."/>
            <person name="Jung M."/>
            <person name="Lee S.J."/>
            <person name="Yim H.S."/>
            <person name="Lee J.H."/>
            <person name="Bhattacharya D."/>
            <person name="Yoon H.S."/>
        </authorList>
    </citation>
    <scope>NUCLEOTIDE SEQUENCE [LARGE SCALE GENOMIC DNA]</scope>
    <source>
        <strain evidence="2 3">SKKU-2015</strain>
        <tissue evidence="2">Whole body</tissue>
    </source>
</reference>
<dbReference type="AlphaFoldDB" id="A0A2V3IJW0"/>
<organism evidence="2 3">
    <name type="scientific">Gracilariopsis chorda</name>
    <dbReference type="NCBI Taxonomy" id="448386"/>
    <lineage>
        <taxon>Eukaryota</taxon>
        <taxon>Rhodophyta</taxon>
        <taxon>Florideophyceae</taxon>
        <taxon>Rhodymeniophycidae</taxon>
        <taxon>Gracilariales</taxon>
        <taxon>Gracilariaceae</taxon>
        <taxon>Gracilariopsis</taxon>
    </lineage>
</organism>